<comment type="caution">
    <text evidence="1">The sequence shown here is derived from an EMBL/GenBank/DDBJ whole genome shotgun (WGS) entry which is preliminary data.</text>
</comment>
<dbReference type="Proteomes" id="UP001194468">
    <property type="component" value="Unassembled WGS sequence"/>
</dbReference>
<proteinExistence type="predicted"/>
<dbReference type="AlphaFoldDB" id="A0AAD4BT18"/>
<keyword evidence="2" id="KW-1185">Reference proteome</keyword>
<gene>
    <name evidence="1" type="ORF">L210DRAFT_795040</name>
</gene>
<evidence type="ECO:0000313" key="2">
    <source>
        <dbReference type="Proteomes" id="UP001194468"/>
    </source>
</evidence>
<reference evidence="1" key="1">
    <citation type="submission" date="2019-10" db="EMBL/GenBank/DDBJ databases">
        <authorList>
            <consortium name="DOE Joint Genome Institute"/>
            <person name="Kuo A."/>
            <person name="Miyauchi S."/>
            <person name="Kiss E."/>
            <person name="Drula E."/>
            <person name="Kohler A."/>
            <person name="Sanchez-Garcia M."/>
            <person name="Andreopoulos B."/>
            <person name="Barry K.W."/>
            <person name="Bonito G."/>
            <person name="Buee M."/>
            <person name="Carver A."/>
            <person name="Chen C."/>
            <person name="Cichocki N."/>
            <person name="Clum A."/>
            <person name="Culley D."/>
            <person name="Crous P.W."/>
            <person name="Fauchery L."/>
            <person name="Girlanda M."/>
            <person name="Hayes R."/>
            <person name="Keri Z."/>
            <person name="LaButti K."/>
            <person name="Lipzen A."/>
            <person name="Lombard V."/>
            <person name="Magnuson J."/>
            <person name="Maillard F."/>
            <person name="Morin E."/>
            <person name="Murat C."/>
            <person name="Nolan M."/>
            <person name="Ohm R."/>
            <person name="Pangilinan J."/>
            <person name="Pereira M."/>
            <person name="Perotto S."/>
            <person name="Peter M."/>
            <person name="Riley R."/>
            <person name="Sitrit Y."/>
            <person name="Stielow B."/>
            <person name="Szollosi G."/>
            <person name="Zifcakova L."/>
            <person name="Stursova M."/>
            <person name="Spatafora J.W."/>
            <person name="Tedersoo L."/>
            <person name="Vaario L.-M."/>
            <person name="Yamada A."/>
            <person name="Yan M."/>
            <person name="Wang P."/>
            <person name="Xu J."/>
            <person name="Bruns T."/>
            <person name="Baldrian P."/>
            <person name="Vilgalys R."/>
            <person name="Henrissat B."/>
            <person name="Grigoriev I.V."/>
            <person name="Hibbett D."/>
            <person name="Nagy L.G."/>
            <person name="Martin F.M."/>
        </authorList>
    </citation>
    <scope>NUCLEOTIDE SEQUENCE</scope>
    <source>
        <strain evidence="1">BED1</strain>
    </source>
</reference>
<organism evidence="1 2">
    <name type="scientific">Boletus edulis BED1</name>
    <dbReference type="NCBI Taxonomy" id="1328754"/>
    <lineage>
        <taxon>Eukaryota</taxon>
        <taxon>Fungi</taxon>
        <taxon>Dikarya</taxon>
        <taxon>Basidiomycota</taxon>
        <taxon>Agaricomycotina</taxon>
        <taxon>Agaricomycetes</taxon>
        <taxon>Agaricomycetidae</taxon>
        <taxon>Boletales</taxon>
        <taxon>Boletineae</taxon>
        <taxon>Boletaceae</taxon>
        <taxon>Boletoideae</taxon>
        <taxon>Boletus</taxon>
    </lineage>
</organism>
<accession>A0AAD4BT18</accession>
<evidence type="ECO:0000313" key="1">
    <source>
        <dbReference type="EMBL" id="KAF8438613.1"/>
    </source>
</evidence>
<sequence>TSNEHDTNSQCAHGGEQKTIEEYGWCNLNHYGPCLIMTNATLDRIVDCLHYNKITSPQDLVRETWWSDSE</sequence>
<name>A0AAD4BT18_BOLED</name>
<feature type="non-terminal residue" evidence="1">
    <location>
        <position position="1"/>
    </location>
</feature>
<dbReference type="EMBL" id="WHUW01000016">
    <property type="protein sequence ID" value="KAF8438613.1"/>
    <property type="molecule type" value="Genomic_DNA"/>
</dbReference>
<reference evidence="1" key="2">
    <citation type="journal article" date="2020" name="Nat. Commun.">
        <title>Large-scale genome sequencing of mycorrhizal fungi provides insights into the early evolution of symbiotic traits.</title>
        <authorList>
            <person name="Miyauchi S."/>
            <person name="Kiss E."/>
            <person name="Kuo A."/>
            <person name="Drula E."/>
            <person name="Kohler A."/>
            <person name="Sanchez-Garcia M."/>
            <person name="Morin E."/>
            <person name="Andreopoulos B."/>
            <person name="Barry K.W."/>
            <person name="Bonito G."/>
            <person name="Buee M."/>
            <person name="Carver A."/>
            <person name="Chen C."/>
            <person name="Cichocki N."/>
            <person name="Clum A."/>
            <person name="Culley D."/>
            <person name="Crous P.W."/>
            <person name="Fauchery L."/>
            <person name="Girlanda M."/>
            <person name="Hayes R.D."/>
            <person name="Keri Z."/>
            <person name="LaButti K."/>
            <person name="Lipzen A."/>
            <person name="Lombard V."/>
            <person name="Magnuson J."/>
            <person name="Maillard F."/>
            <person name="Murat C."/>
            <person name="Nolan M."/>
            <person name="Ohm R.A."/>
            <person name="Pangilinan J."/>
            <person name="Pereira M.F."/>
            <person name="Perotto S."/>
            <person name="Peter M."/>
            <person name="Pfister S."/>
            <person name="Riley R."/>
            <person name="Sitrit Y."/>
            <person name="Stielow J.B."/>
            <person name="Szollosi G."/>
            <person name="Zifcakova L."/>
            <person name="Stursova M."/>
            <person name="Spatafora J.W."/>
            <person name="Tedersoo L."/>
            <person name="Vaario L.M."/>
            <person name="Yamada A."/>
            <person name="Yan M."/>
            <person name="Wang P."/>
            <person name="Xu J."/>
            <person name="Bruns T."/>
            <person name="Baldrian P."/>
            <person name="Vilgalys R."/>
            <person name="Dunand C."/>
            <person name="Henrissat B."/>
            <person name="Grigoriev I.V."/>
            <person name="Hibbett D."/>
            <person name="Nagy L.G."/>
            <person name="Martin F.M."/>
        </authorList>
    </citation>
    <scope>NUCLEOTIDE SEQUENCE</scope>
    <source>
        <strain evidence="1">BED1</strain>
    </source>
</reference>
<protein>
    <submittedName>
        <fullName evidence="1">Uncharacterized protein</fullName>
    </submittedName>
</protein>
<feature type="non-terminal residue" evidence="1">
    <location>
        <position position="70"/>
    </location>
</feature>